<gene>
    <name evidence="12" type="ORF">J5U18_04075</name>
</gene>
<keyword evidence="4" id="KW-0597">Phosphoprotein</keyword>
<dbReference type="PRINTS" id="PR00344">
    <property type="entry name" value="BCTRLSENSOR"/>
</dbReference>
<evidence type="ECO:0000256" key="9">
    <source>
        <dbReference type="ARBA" id="ARBA00023136"/>
    </source>
</evidence>
<comment type="subcellular location">
    <subcellularLocation>
        <location evidence="2">Membrane</location>
    </subcellularLocation>
</comment>
<dbReference type="InterPro" id="IPR003661">
    <property type="entry name" value="HisK_dim/P_dom"/>
</dbReference>
<dbReference type="InterPro" id="IPR036097">
    <property type="entry name" value="HisK_dim/P_sf"/>
</dbReference>
<dbReference type="InterPro" id="IPR005467">
    <property type="entry name" value="His_kinase_dom"/>
</dbReference>
<dbReference type="Pfam" id="PF02518">
    <property type="entry name" value="HATPase_c"/>
    <property type="match status" value="1"/>
</dbReference>
<evidence type="ECO:0000256" key="4">
    <source>
        <dbReference type="ARBA" id="ARBA00022553"/>
    </source>
</evidence>
<feature type="transmembrane region" description="Helical" evidence="10">
    <location>
        <begin position="136"/>
        <end position="159"/>
    </location>
</feature>
<evidence type="ECO:0000256" key="7">
    <source>
        <dbReference type="ARBA" id="ARBA00022777"/>
    </source>
</evidence>
<dbReference type="SMART" id="SM00387">
    <property type="entry name" value="HATPase_c"/>
    <property type="match status" value="1"/>
</dbReference>
<dbReference type="EMBL" id="JAGKSB010000003">
    <property type="protein sequence ID" value="MBP3942748.1"/>
    <property type="molecule type" value="Genomic_DNA"/>
</dbReference>
<dbReference type="InterPro" id="IPR036890">
    <property type="entry name" value="HATPase_C_sf"/>
</dbReference>
<comment type="catalytic activity">
    <reaction evidence="1">
        <text>ATP + protein L-histidine = ADP + protein N-phospho-L-histidine.</text>
        <dbReference type="EC" id="2.7.13.3"/>
    </reaction>
</comment>
<evidence type="ECO:0000256" key="3">
    <source>
        <dbReference type="ARBA" id="ARBA00012438"/>
    </source>
</evidence>
<evidence type="ECO:0000259" key="11">
    <source>
        <dbReference type="PROSITE" id="PS50109"/>
    </source>
</evidence>
<evidence type="ECO:0000256" key="10">
    <source>
        <dbReference type="SAM" id="Phobius"/>
    </source>
</evidence>
<dbReference type="GO" id="GO:0000155">
    <property type="term" value="F:phosphorelay sensor kinase activity"/>
    <property type="evidence" value="ECO:0007669"/>
    <property type="project" value="InterPro"/>
</dbReference>
<dbReference type="SUPFAM" id="SSF47384">
    <property type="entry name" value="Homodimeric domain of signal transducing histidine kinase"/>
    <property type="match status" value="1"/>
</dbReference>
<dbReference type="InterPro" id="IPR050428">
    <property type="entry name" value="TCS_sensor_his_kinase"/>
</dbReference>
<name>A0A8T4HBN1_9SPHI</name>
<evidence type="ECO:0000256" key="6">
    <source>
        <dbReference type="ARBA" id="ARBA00022692"/>
    </source>
</evidence>
<keyword evidence="9 10" id="KW-0472">Membrane</keyword>
<evidence type="ECO:0000256" key="1">
    <source>
        <dbReference type="ARBA" id="ARBA00000085"/>
    </source>
</evidence>
<organism evidence="12 13">
    <name type="scientific">Rhinopithecimicrobium faecis</name>
    <dbReference type="NCBI Taxonomy" id="2820698"/>
    <lineage>
        <taxon>Bacteria</taxon>
        <taxon>Pseudomonadati</taxon>
        <taxon>Bacteroidota</taxon>
        <taxon>Sphingobacteriia</taxon>
        <taxon>Sphingobacteriales</taxon>
        <taxon>Sphingobacteriaceae</taxon>
        <taxon>Rhinopithecimicrobium</taxon>
    </lineage>
</organism>
<protein>
    <recommendedName>
        <fullName evidence="3">histidine kinase</fullName>
        <ecNumber evidence="3">2.7.13.3</ecNumber>
    </recommendedName>
</protein>
<keyword evidence="8 10" id="KW-1133">Transmembrane helix</keyword>
<dbReference type="SMART" id="SM00388">
    <property type="entry name" value="HisKA"/>
    <property type="match status" value="1"/>
</dbReference>
<reference evidence="12" key="1">
    <citation type="submission" date="2021-03" db="EMBL/GenBank/DDBJ databases">
        <authorList>
            <person name="Lu T."/>
            <person name="Wang Q."/>
            <person name="Han X."/>
        </authorList>
    </citation>
    <scope>NUCLEOTIDE SEQUENCE</scope>
    <source>
        <strain evidence="12">WQ 2009</strain>
    </source>
</reference>
<keyword evidence="5" id="KW-0808">Transferase</keyword>
<dbReference type="PROSITE" id="PS50109">
    <property type="entry name" value="HIS_KIN"/>
    <property type="match status" value="1"/>
</dbReference>
<keyword evidence="13" id="KW-1185">Reference proteome</keyword>
<feature type="domain" description="Histidine kinase" evidence="11">
    <location>
        <begin position="221"/>
        <end position="425"/>
    </location>
</feature>
<feature type="transmembrane region" description="Helical" evidence="10">
    <location>
        <begin position="7"/>
        <end position="28"/>
    </location>
</feature>
<dbReference type="RefSeq" id="WP_353546229.1">
    <property type="nucleotide sequence ID" value="NZ_JAGKSB010000003.1"/>
</dbReference>
<dbReference type="InterPro" id="IPR003594">
    <property type="entry name" value="HATPase_dom"/>
</dbReference>
<dbReference type="InterPro" id="IPR004358">
    <property type="entry name" value="Sig_transdc_His_kin-like_C"/>
</dbReference>
<keyword evidence="6 10" id="KW-0812">Transmembrane</keyword>
<dbReference type="GO" id="GO:0005886">
    <property type="term" value="C:plasma membrane"/>
    <property type="evidence" value="ECO:0007669"/>
    <property type="project" value="TreeGrafter"/>
</dbReference>
<sequence length="425" mass="48951">MTLLNRTITYLSAALVVILTVWGVAFYFKMMEEVYDSLDDGLANYKLLIIRKTHDDRYILNKEKFEESNYQLLEVAENVALTAKEEYKDSTMFMEAEMDFEPVRLLTTYFKADNDRYYQLKVVQSMVEEDDLIRSLTYAVILLFVVVVISMFFITKLIVQKIWDPFYKLQQELGKFKLGHTRDFKAPYTSVKEFDSLNKAIENLLADNMQVYEKQKNFIDNASHELQTPLAITTNKVEMLMEQSQDNEQLIEQLYDVLKQLQRMSTLHKTLLLLSKIENKQYIDLEPVDFTSLWRQAIADFSALTAYRSITVEILEKGIFLRRFNPDLARMLVTNLFKNALVHNAAAGGSIHVEITADGFSIRNTGKMEALDAARIFSRFYKESSNSSSTGLGLAIVHAIVKLAGGDISYRYSSPGEHQFKLSFS</sequence>
<evidence type="ECO:0000256" key="8">
    <source>
        <dbReference type="ARBA" id="ARBA00022989"/>
    </source>
</evidence>
<dbReference type="EC" id="2.7.13.3" evidence="3"/>
<dbReference type="SUPFAM" id="SSF55874">
    <property type="entry name" value="ATPase domain of HSP90 chaperone/DNA topoisomerase II/histidine kinase"/>
    <property type="match status" value="1"/>
</dbReference>
<proteinExistence type="predicted"/>
<dbReference type="PANTHER" id="PTHR45436">
    <property type="entry name" value="SENSOR HISTIDINE KINASE YKOH"/>
    <property type="match status" value="1"/>
</dbReference>
<evidence type="ECO:0000256" key="5">
    <source>
        <dbReference type="ARBA" id="ARBA00022679"/>
    </source>
</evidence>
<evidence type="ECO:0000313" key="12">
    <source>
        <dbReference type="EMBL" id="MBP3942748.1"/>
    </source>
</evidence>
<dbReference type="Gene3D" id="1.10.287.130">
    <property type="match status" value="1"/>
</dbReference>
<evidence type="ECO:0000256" key="2">
    <source>
        <dbReference type="ARBA" id="ARBA00004370"/>
    </source>
</evidence>
<dbReference type="Proteomes" id="UP000679691">
    <property type="component" value="Unassembled WGS sequence"/>
</dbReference>
<dbReference type="PANTHER" id="PTHR45436:SF5">
    <property type="entry name" value="SENSOR HISTIDINE KINASE TRCS"/>
    <property type="match status" value="1"/>
</dbReference>
<accession>A0A8T4HBN1</accession>
<dbReference type="Pfam" id="PF00512">
    <property type="entry name" value="HisKA"/>
    <property type="match status" value="1"/>
</dbReference>
<keyword evidence="7 12" id="KW-0418">Kinase</keyword>
<comment type="caution">
    <text evidence="12">The sequence shown here is derived from an EMBL/GenBank/DDBJ whole genome shotgun (WGS) entry which is preliminary data.</text>
</comment>
<dbReference type="CDD" id="cd00082">
    <property type="entry name" value="HisKA"/>
    <property type="match status" value="1"/>
</dbReference>
<dbReference type="AlphaFoldDB" id="A0A8T4HBN1"/>
<evidence type="ECO:0000313" key="13">
    <source>
        <dbReference type="Proteomes" id="UP000679691"/>
    </source>
</evidence>
<dbReference type="Gene3D" id="3.30.565.10">
    <property type="entry name" value="Histidine kinase-like ATPase, C-terminal domain"/>
    <property type="match status" value="1"/>
</dbReference>